<dbReference type="PANTHER" id="PTHR11748">
    <property type="entry name" value="D-LACTATE DEHYDROGENASE"/>
    <property type="match status" value="1"/>
</dbReference>
<accession>A0ABS6MAT0</accession>
<dbReference type="InterPro" id="IPR016166">
    <property type="entry name" value="FAD-bd_PCMH"/>
</dbReference>
<keyword evidence="12" id="KW-1185">Reference proteome</keyword>
<dbReference type="PANTHER" id="PTHR11748:SF111">
    <property type="entry name" value="D-LACTATE DEHYDROGENASE, MITOCHONDRIAL-RELATED"/>
    <property type="match status" value="1"/>
</dbReference>
<evidence type="ECO:0000259" key="9">
    <source>
        <dbReference type="PROSITE" id="PS51379"/>
    </source>
</evidence>
<dbReference type="Proteomes" id="UP000755551">
    <property type="component" value="Unassembled WGS sequence"/>
</dbReference>
<evidence type="ECO:0000313" key="11">
    <source>
        <dbReference type="EMBL" id="MBV0933403.1"/>
    </source>
</evidence>
<evidence type="ECO:0000259" key="10">
    <source>
        <dbReference type="PROSITE" id="PS51387"/>
    </source>
</evidence>
<keyword evidence="5" id="KW-0560">Oxidoreductase</keyword>
<evidence type="ECO:0000256" key="3">
    <source>
        <dbReference type="ARBA" id="ARBA00022827"/>
    </source>
</evidence>
<dbReference type="InterPro" id="IPR006094">
    <property type="entry name" value="Oxid_FAD_bind_N"/>
</dbReference>
<dbReference type="RefSeq" id="WP_217334824.1">
    <property type="nucleotide sequence ID" value="NZ_JAHQZT010000009.1"/>
</dbReference>
<keyword evidence="4" id="KW-0809">Transit peptide</keyword>
<name>A0ABS6MAT0_9GAMM</name>
<dbReference type="PROSITE" id="PS00198">
    <property type="entry name" value="4FE4S_FER_1"/>
    <property type="match status" value="2"/>
</dbReference>
<comment type="caution">
    <text evidence="11">The sequence shown here is derived from an EMBL/GenBank/DDBJ whole genome shotgun (WGS) entry which is preliminary data.</text>
</comment>
<evidence type="ECO:0000256" key="8">
    <source>
        <dbReference type="ARBA" id="ARBA00038897"/>
    </source>
</evidence>
<reference evidence="11 12" key="1">
    <citation type="submission" date="2021-06" db="EMBL/GenBank/DDBJ databases">
        <title>Bacterium isolated from marine sediment.</title>
        <authorList>
            <person name="Zhu K.-L."/>
            <person name="Du Z.-J."/>
            <person name="Liang Q.-Y."/>
        </authorList>
    </citation>
    <scope>NUCLEOTIDE SEQUENCE [LARGE SCALE GENOMIC DNA]</scope>
    <source>
        <strain evidence="11 12">A346</strain>
    </source>
</reference>
<keyword evidence="2" id="KW-0479">Metal-binding</keyword>
<feature type="domain" description="4Fe-4S ferredoxin-type" evidence="9">
    <location>
        <begin position="530"/>
        <end position="561"/>
    </location>
</feature>
<keyword evidence="3" id="KW-0285">Flavoprotein</keyword>
<dbReference type="PROSITE" id="PS51387">
    <property type="entry name" value="FAD_PCMH"/>
    <property type="match status" value="1"/>
</dbReference>
<dbReference type="InterPro" id="IPR004113">
    <property type="entry name" value="FAD-bd_oxidored_4_C"/>
</dbReference>
<gene>
    <name evidence="11" type="ORF">KTN04_08645</name>
</gene>
<dbReference type="Pfam" id="PF01565">
    <property type="entry name" value="FAD_binding_4"/>
    <property type="match status" value="1"/>
</dbReference>
<evidence type="ECO:0000256" key="6">
    <source>
        <dbReference type="ARBA" id="ARBA00023004"/>
    </source>
</evidence>
<keyword evidence="3" id="KW-0274">FAD</keyword>
<evidence type="ECO:0000256" key="4">
    <source>
        <dbReference type="ARBA" id="ARBA00022946"/>
    </source>
</evidence>
<feature type="domain" description="4Fe-4S ferredoxin-type" evidence="9">
    <location>
        <begin position="588"/>
        <end position="618"/>
    </location>
</feature>
<dbReference type="EC" id="1.1.2.4" evidence="8"/>
<keyword evidence="6" id="KW-0408">Iron</keyword>
<dbReference type="InterPro" id="IPR017896">
    <property type="entry name" value="4Fe4S_Fe-S-bd"/>
</dbReference>
<evidence type="ECO:0000256" key="1">
    <source>
        <dbReference type="ARBA" id="ARBA00001974"/>
    </source>
</evidence>
<evidence type="ECO:0000313" key="12">
    <source>
        <dbReference type="Proteomes" id="UP000755551"/>
    </source>
</evidence>
<dbReference type="Pfam" id="PF02754">
    <property type="entry name" value="CCG"/>
    <property type="match status" value="2"/>
</dbReference>
<feature type="domain" description="FAD-binding PCMH-type" evidence="10">
    <location>
        <begin position="38"/>
        <end position="266"/>
    </location>
</feature>
<dbReference type="InterPro" id="IPR004017">
    <property type="entry name" value="Cys_rich_dom"/>
</dbReference>
<comment type="cofactor">
    <cofactor evidence="1">
        <name>FAD</name>
        <dbReference type="ChEBI" id="CHEBI:57692"/>
    </cofactor>
</comment>
<organism evidence="11 12">
    <name type="scientific">Marinobacterium weihaiense</name>
    <dbReference type="NCBI Taxonomy" id="2851016"/>
    <lineage>
        <taxon>Bacteria</taxon>
        <taxon>Pseudomonadati</taxon>
        <taxon>Pseudomonadota</taxon>
        <taxon>Gammaproteobacteria</taxon>
        <taxon>Oceanospirillales</taxon>
        <taxon>Oceanospirillaceae</taxon>
        <taxon>Marinobacterium</taxon>
    </lineage>
</organism>
<dbReference type="PROSITE" id="PS51379">
    <property type="entry name" value="4FE4S_FER_2"/>
    <property type="match status" value="2"/>
</dbReference>
<evidence type="ECO:0000256" key="7">
    <source>
        <dbReference type="ARBA" id="ARBA00023014"/>
    </source>
</evidence>
<protein>
    <recommendedName>
        <fullName evidence="8">D-lactate dehydrogenase (cytochrome)</fullName>
        <ecNumber evidence="8">1.1.2.4</ecNumber>
    </recommendedName>
</protein>
<proteinExistence type="predicted"/>
<keyword evidence="7" id="KW-0411">Iron-sulfur</keyword>
<dbReference type="Pfam" id="PF02913">
    <property type="entry name" value="FAD-oxidase_C"/>
    <property type="match status" value="1"/>
</dbReference>
<evidence type="ECO:0000256" key="5">
    <source>
        <dbReference type="ARBA" id="ARBA00023002"/>
    </source>
</evidence>
<sequence>MKPEFRAFHEQLQRFIPSERLITDPLRTLAYGTDASFYRLIPQIVVRIESEDEVSHLIGLAHEHAISLTFRASGTSLSGQAITDSVLVQLGDGWTDYHIGDNAHTIRLQPGIIGAQANRYLAPFQRKIGPDPASINAARIGGIAANNASGMCCGTAQNSYRTLHSMRMVLPNGAVLDTGDANSVARFREQHPALLDSLAALAELTRANPELRQRIEHKYRLKNTTGYALNALIDFTDPIDILQHLMIGSEGTLGFIASITYNTVPDHPHKASALIFFDSVRTTCEAVARLKPTPVDAVELMDRAGLRSVEDKPGMPGFIRELPNDAAALLVETRAVSAEALQNQIDAIEAVLAPLDISHPYAFSTDPEACARYWAIRKGLFPAVGAVRDTGTTVIIEDVAFPVERLADAVTDLHRLFARWDYPEALIFGHALEGNLHFVFTQSFESDDALRRYEGLMDDVAELVVNRYDGSLKAEHGTGRNMAPYVELEWGPEGYRLMQQIKQLLDPAGILNPGVILNDDPQVHLKNLKPMPAAHPLVDKCIECGFCEPVCPSRDLTLTPRQRIVAWREISALERSGQDPDRLQQLQRDYAYQGDATCAACGLCSTNCPVGINTGDLTRQIRHDRNISRTPMANWLAEHYGGVMHTSRLLLGAADRTHQLLGTARMRRLTGGVRTLSGNRVQQWTPAMPTASPRVKIDATPAPTPAGQVVYLPSCASRTMGPMRGSVETASLADTTVQLLHKAGFEVILPLRLESLCCGMPFQSKGMFEAADLKRQELMKQLLDASDGGRIPIYSDTSPCSLRLQEGLPASLQVFDSIDFLDRFVLTRLDITPVEEPIALHVTCSSQRQGLDTALKRIASACSRDVVVPEQITCCGFAGDKGFSTPELNANALRSLKAQVRHCNGGYSTSRTCEIGLSHHSGIEYRSLVYLLNRCSRPKPEEEIAHVTP</sequence>
<dbReference type="InterPro" id="IPR017900">
    <property type="entry name" value="4Fe4S_Fe_S_CS"/>
</dbReference>
<evidence type="ECO:0000256" key="2">
    <source>
        <dbReference type="ARBA" id="ARBA00022723"/>
    </source>
</evidence>
<dbReference type="Pfam" id="PF13183">
    <property type="entry name" value="Fer4_8"/>
    <property type="match status" value="1"/>
</dbReference>
<dbReference type="EMBL" id="JAHQZT010000009">
    <property type="protein sequence ID" value="MBV0933403.1"/>
    <property type="molecule type" value="Genomic_DNA"/>
</dbReference>